<protein>
    <submittedName>
        <fullName evidence="1">DUF488 domain-containing protein</fullName>
    </submittedName>
</protein>
<evidence type="ECO:0000313" key="2">
    <source>
        <dbReference type="Proteomes" id="UP001139461"/>
    </source>
</evidence>
<dbReference type="Pfam" id="PF04343">
    <property type="entry name" value="DUF488"/>
    <property type="match status" value="1"/>
</dbReference>
<dbReference type="PANTHER" id="PTHR39337:SF1">
    <property type="entry name" value="BLR5642 PROTEIN"/>
    <property type="match status" value="1"/>
</dbReference>
<sequence length="177" mass="20395">MKTIWTIGHSTRTFDEFLKLLQAFNINALVDVRHYPGSRKFPHYNKDSLEISLPENNVEYTHLVDLGGRRKPEPNSKNDAWRLDSFKGYADYMQTEQFKQALKSLKEIAADKHTAIMCAEAVWWSCHRSLIADILKVDGWTVLHIMSENTATEHPFTAPAKVINGKLDYSKEKEKKS</sequence>
<dbReference type="EMBL" id="JAIRBA010000013">
    <property type="protein sequence ID" value="MCG2418988.1"/>
    <property type="molecule type" value="Genomic_DNA"/>
</dbReference>
<accession>A0A9X1QU56</accession>
<dbReference type="PIRSF" id="PIRSF024492">
    <property type="entry name" value="UCP024492"/>
    <property type="match status" value="1"/>
</dbReference>
<dbReference type="AlphaFoldDB" id="A0A9X1QU56"/>
<dbReference type="Proteomes" id="UP001139461">
    <property type="component" value="Unassembled WGS sequence"/>
</dbReference>
<dbReference type="PANTHER" id="PTHR39337">
    <property type="entry name" value="BLR5642 PROTEIN"/>
    <property type="match status" value="1"/>
</dbReference>
<reference evidence="1" key="1">
    <citation type="submission" date="2021-09" db="EMBL/GenBank/DDBJ databases">
        <title>Genome of Aequorivita sp. strain F47161.</title>
        <authorList>
            <person name="Wang Y."/>
        </authorList>
    </citation>
    <scope>NUCLEOTIDE SEQUENCE</scope>
    <source>
        <strain evidence="1">F47161</strain>
    </source>
</reference>
<name>A0A9X1QU56_9FLAO</name>
<dbReference type="RefSeq" id="WP_237602777.1">
    <property type="nucleotide sequence ID" value="NZ_JAIRBA010000013.1"/>
</dbReference>
<evidence type="ECO:0000313" key="1">
    <source>
        <dbReference type="EMBL" id="MCG2418988.1"/>
    </source>
</evidence>
<gene>
    <name evidence="1" type="ORF">K8089_08125</name>
</gene>
<organism evidence="1 2">
    <name type="scientific">Aequorivita vitellina</name>
    <dbReference type="NCBI Taxonomy" id="2874475"/>
    <lineage>
        <taxon>Bacteria</taxon>
        <taxon>Pseudomonadati</taxon>
        <taxon>Bacteroidota</taxon>
        <taxon>Flavobacteriia</taxon>
        <taxon>Flavobacteriales</taxon>
        <taxon>Flavobacteriaceae</taxon>
        <taxon>Aequorivita</taxon>
    </lineage>
</organism>
<dbReference type="InterPro" id="IPR007438">
    <property type="entry name" value="DUF488"/>
</dbReference>
<keyword evidence="2" id="KW-1185">Reference proteome</keyword>
<comment type="caution">
    <text evidence="1">The sequence shown here is derived from an EMBL/GenBank/DDBJ whole genome shotgun (WGS) entry which is preliminary data.</text>
</comment>
<dbReference type="InterPro" id="IPR014519">
    <property type="entry name" value="UCP024492"/>
</dbReference>
<proteinExistence type="predicted"/>